<sequence>MEIISGPGLKGRPWPELMPYHRAALVLPADPGRPLDPEDGWADRDTAPALATGPHRGWPAVPTGAWLTIHRPGGPAWFDGEIGATRE</sequence>
<accession>A0ABZ1TUQ1</accession>
<feature type="compositionally biased region" description="Basic and acidic residues" evidence="1">
    <location>
        <begin position="34"/>
        <end position="46"/>
    </location>
</feature>
<gene>
    <name evidence="2" type="ORF">OHA16_00560</name>
</gene>
<proteinExistence type="predicted"/>
<protein>
    <submittedName>
        <fullName evidence="2">Uncharacterized protein</fullName>
    </submittedName>
</protein>
<dbReference type="RefSeq" id="WP_328952661.1">
    <property type="nucleotide sequence ID" value="NZ_CP108110.1"/>
</dbReference>
<evidence type="ECO:0000313" key="2">
    <source>
        <dbReference type="EMBL" id="WUQ81584.1"/>
    </source>
</evidence>
<evidence type="ECO:0000256" key="1">
    <source>
        <dbReference type="SAM" id="MobiDB-lite"/>
    </source>
</evidence>
<reference evidence="2" key="1">
    <citation type="submission" date="2022-10" db="EMBL/GenBank/DDBJ databases">
        <title>The complete genomes of actinobacterial strains from the NBC collection.</title>
        <authorList>
            <person name="Joergensen T.S."/>
            <person name="Alvarez Arevalo M."/>
            <person name="Sterndorff E.B."/>
            <person name="Faurdal D."/>
            <person name="Vuksanovic O."/>
            <person name="Mourched A.-S."/>
            <person name="Charusanti P."/>
            <person name="Shaw S."/>
            <person name="Blin K."/>
            <person name="Weber T."/>
        </authorList>
    </citation>
    <scope>NUCLEOTIDE SEQUENCE</scope>
    <source>
        <strain evidence="2">NBC_00222</strain>
    </source>
</reference>
<keyword evidence="3" id="KW-1185">Reference proteome</keyword>
<dbReference type="Proteomes" id="UP001432222">
    <property type="component" value="Chromosome"/>
</dbReference>
<feature type="region of interest" description="Disordered" evidence="1">
    <location>
        <begin position="34"/>
        <end position="57"/>
    </location>
</feature>
<dbReference type="EMBL" id="CP108110">
    <property type="protein sequence ID" value="WUQ81584.1"/>
    <property type="molecule type" value="Genomic_DNA"/>
</dbReference>
<organism evidence="2 3">
    <name type="scientific">Kitasatospora purpeofusca</name>
    <dbReference type="NCBI Taxonomy" id="67352"/>
    <lineage>
        <taxon>Bacteria</taxon>
        <taxon>Bacillati</taxon>
        <taxon>Actinomycetota</taxon>
        <taxon>Actinomycetes</taxon>
        <taxon>Kitasatosporales</taxon>
        <taxon>Streptomycetaceae</taxon>
        <taxon>Kitasatospora</taxon>
    </lineage>
</organism>
<evidence type="ECO:0000313" key="3">
    <source>
        <dbReference type="Proteomes" id="UP001432222"/>
    </source>
</evidence>
<name>A0ABZ1TUQ1_9ACTN</name>